<dbReference type="PANTHER" id="PTHR42978:SF2">
    <property type="entry name" value="102 KBASES UNSTABLE REGION: FROM 1 TO 119443"/>
    <property type="match status" value="1"/>
</dbReference>
<keyword evidence="3" id="KW-0479">Metal-binding</keyword>
<comment type="cofactor">
    <cofactor evidence="1">
        <name>Zn(2+)</name>
        <dbReference type="ChEBI" id="CHEBI:29105"/>
    </cofactor>
</comment>
<dbReference type="DNASU" id="1147279"/>
<reference evidence="8" key="4">
    <citation type="submission" date="2016-05" db="EMBL/GenBank/DDBJ databases">
        <title>Reannotation of Yersinia pestis strain 91001 based on omics data.</title>
        <authorList>
            <person name="Yiqing M."/>
        </authorList>
    </citation>
    <scope>NUCLEOTIDE SEQUENCE</scope>
    <source>
        <strain evidence="8">91001</strain>
    </source>
</reference>
<dbReference type="GO" id="GO:0016787">
    <property type="term" value="F:hydrolase activity"/>
    <property type="evidence" value="ECO:0007669"/>
    <property type="project" value="UniProtKB-KW"/>
</dbReference>
<dbReference type="EMBL" id="AE009952">
    <property type="protein sequence ID" value="AAM85891.1"/>
    <property type="molecule type" value="Genomic_DNA"/>
</dbReference>
<evidence type="ECO:0000256" key="1">
    <source>
        <dbReference type="ARBA" id="ARBA00001947"/>
    </source>
</evidence>
<dbReference type="HOGENOM" id="CLU_030571_3_4_6"/>
<reference evidence="9" key="3">
    <citation type="journal article" date="2004" name="DNA Res.">
        <title>Complete genome sequence of Yersinia pestis strain 91001, an isolate avirulent to humans.</title>
        <authorList>
            <person name="Song Y."/>
            <person name="Tong Z."/>
            <person name="Wang J."/>
            <person name="Wang L."/>
            <person name="Guo Z."/>
            <person name="Han Y."/>
            <person name="Zhang J."/>
            <person name="Pei D."/>
            <person name="Zhou D."/>
            <person name="Qin H."/>
            <person name="Pang X."/>
            <person name="Han Y."/>
            <person name="Zhai J."/>
            <person name="Li M."/>
            <person name="Cui B."/>
            <person name="Qi Z."/>
            <person name="Jin L."/>
            <person name="Dai R."/>
            <person name="Chen F."/>
            <person name="Li S."/>
            <person name="Ye C."/>
            <person name="Du Z."/>
            <person name="Lin W."/>
            <person name="Wang J."/>
            <person name="Yu J."/>
            <person name="Yang H."/>
            <person name="Wang J."/>
            <person name="Huang P."/>
            <person name="Yang R."/>
        </authorList>
    </citation>
    <scope>NUCLEOTIDE SEQUENCE [LARGE SCALE GENOMIC DNA]</scope>
    <source>
        <strain evidence="9">91001 / Biovar Mediaevalis</strain>
    </source>
</reference>
<dbReference type="Proteomes" id="UP000001019">
    <property type="component" value="Chromosome"/>
</dbReference>
<dbReference type="Proteomes" id="UP000002490">
    <property type="component" value="Chromosome"/>
</dbReference>
<evidence type="ECO:0000313" key="9">
    <source>
        <dbReference type="Proteomes" id="UP000001019"/>
    </source>
</evidence>
<reference evidence="8" key="2">
    <citation type="submission" date="2003-04" db="EMBL/GenBank/DDBJ databases">
        <authorList>
            <person name="Song Y."/>
            <person name="Tong Z."/>
            <person name="Wang L."/>
            <person name="Han Y."/>
            <person name="Zhang J."/>
            <person name="Pei D."/>
            <person name="Wang J."/>
            <person name="Zhou D."/>
            <person name="Han Y."/>
            <person name="Pang X."/>
            <person name="Zhai J."/>
            <person name="Chen F."/>
            <person name="Qin H."/>
            <person name="Wang J."/>
            <person name="Li S."/>
            <person name="Guo Z."/>
            <person name="Ye C."/>
            <person name="Du Z."/>
            <person name="Lin W."/>
            <person name="Wang J."/>
            <person name="Yu J."/>
            <person name="Yang H."/>
            <person name="Wang J."/>
            <person name="Huang P."/>
            <person name="Yang R."/>
        </authorList>
    </citation>
    <scope>NUCLEOTIDE SEQUENCE</scope>
    <source>
        <strain evidence="8">91001</strain>
    </source>
</reference>
<comment type="similarity">
    <text evidence="2">Belongs to the metallo-beta-lactamase superfamily.</text>
</comment>
<dbReference type="EnsemblBacteria" id="AAS62050">
    <property type="protein sequence ID" value="AAS62050"/>
    <property type="gene ID" value="YP_1829"/>
</dbReference>
<dbReference type="KEGG" id="ypk:y2332"/>
<evidence type="ECO:0000313" key="7">
    <source>
        <dbReference type="EMBL" id="AAM85891.1"/>
    </source>
</evidence>
<evidence type="ECO:0000313" key="10">
    <source>
        <dbReference type="Proteomes" id="UP000002490"/>
    </source>
</evidence>
<sequence>MCWLASGLARRGVASMAKITTFEVGYCTHLACMALKGAPFRVCKFPARACLIEVDGHRWLWDTGYATWFEQYTQSGVFRLYRQVTPVYFDPAQSLVTQLREQGYVNRDIHGLILSHFHADHIAGLRDFSDLTFICSGDGWHKTRELRGVAALRQAFIPGLIPESFESSLQFIESFPQQMLPSELAPFESGFALPGSKGQVILVPLPGHAVGHIGAFILTDNGWVLLASDAAWSPLSYQQLRGPSRIANLLMADSRAYYQTLQRLNHLWRTGKTDIRLCHEGDL</sequence>
<dbReference type="PANTHER" id="PTHR42978">
    <property type="entry name" value="QUORUM-QUENCHING LACTONASE YTNP-RELATED-RELATED"/>
    <property type="match status" value="1"/>
</dbReference>
<evidence type="ECO:0000256" key="3">
    <source>
        <dbReference type="ARBA" id="ARBA00022723"/>
    </source>
</evidence>
<name>Q8CL26_YERPE</name>
<accession>Q8CL26</accession>
<protein>
    <submittedName>
        <fullName evidence="8">Zn-dependent hydrolases, including glyoxylases</fullName>
    </submittedName>
</protein>
<proteinExistence type="inferred from homology"/>
<keyword evidence="4 8" id="KW-0378">Hydrolase</keyword>
<dbReference type="EMBL" id="AE017042">
    <property type="protein sequence ID" value="AAS62050.1"/>
    <property type="molecule type" value="Genomic_DNA"/>
</dbReference>
<gene>
    <name evidence="8" type="primary">gloB2</name>
    <name evidence="7" type="ordered locus">y2332</name>
    <name evidence="8" type="ordered locus">YP_1829</name>
</gene>
<reference evidence="7 10" key="1">
    <citation type="journal article" date="2002" name="J. Bacteriol.">
        <title>Genome sequence of Yersinia pestis KIM.</title>
        <authorList>
            <person name="Deng W."/>
            <person name="Burland V."/>
            <person name="Plunkett G.III."/>
            <person name="Boutin A."/>
            <person name="Mayhew G.F."/>
            <person name="Liss P."/>
            <person name="Perna N.T."/>
            <person name="Rose D.J."/>
            <person name="Mau B."/>
            <person name="Zhou S."/>
            <person name="Schwartz D.C."/>
            <person name="Fetherston J.D."/>
            <person name="Lindler L.E."/>
            <person name="Brubaker R.R."/>
            <person name="Plana G.V."/>
            <person name="Straley S.C."/>
            <person name="McDonough K.A."/>
            <person name="Nilles M.L."/>
            <person name="Matson J.S."/>
            <person name="Blattner F.R."/>
            <person name="Perry R.D."/>
        </authorList>
    </citation>
    <scope>NUCLEOTIDE SEQUENCE [LARGE SCALE GENOMIC DNA]</scope>
    <source>
        <strain evidence="7">KIM</strain>
        <strain evidence="10">KIM10+ / Biovar Mediaevalis</strain>
    </source>
</reference>
<dbReference type="GO" id="GO:0046872">
    <property type="term" value="F:metal ion binding"/>
    <property type="evidence" value="ECO:0007669"/>
    <property type="project" value="UniProtKB-KW"/>
</dbReference>
<dbReference type="Pfam" id="PF00753">
    <property type="entry name" value="Lactamase_B"/>
    <property type="match status" value="1"/>
</dbReference>
<dbReference type="InterPro" id="IPR036866">
    <property type="entry name" value="RibonucZ/Hydroxyglut_hydro"/>
</dbReference>
<dbReference type="CDD" id="cd07730">
    <property type="entry name" value="metallo-hydrolase-like_MBL-fold"/>
    <property type="match status" value="1"/>
</dbReference>
<dbReference type="AlphaFoldDB" id="Q8CL26"/>
<dbReference type="KEGG" id="ypm:YP_1829"/>
<dbReference type="InterPro" id="IPR001279">
    <property type="entry name" value="Metallo-B-lactamas"/>
</dbReference>
<dbReference type="SUPFAM" id="SSF56281">
    <property type="entry name" value="Metallo-hydrolase/oxidoreductase"/>
    <property type="match status" value="1"/>
</dbReference>
<evidence type="ECO:0000256" key="5">
    <source>
        <dbReference type="ARBA" id="ARBA00022833"/>
    </source>
</evidence>
<accession>Q74UA5</accession>
<organism evidence="7 10">
    <name type="scientific">Yersinia pestis</name>
    <dbReference type="NCBI Taxonomy" id="632"/>
    <lineage>
        <taxon>Bacteria</taxon>
        <taxon>Pseudomonadati</taxon>
        <taxon>Pseudomonadota</taxon>
        <taxon>Gammaproteobacteria</taxon>
        <taxon>Enterobacterales</taxon>
        <taxon>Yersiniaceae</taxon>
        <taxon>Yersinia</taxon>
    </lineage>
</organism>
<dbReference type="Gene3D" id="3.60.15.10">
    <property type="entry name" value="Ribonuclease Z/Hydroxyacylglutathione hydrolase-like"/>
    <property type="match status" value="1"/>
</dbReference>
<evidence type="ECO:0000313" key="8">
    <source>
        <dbReference type="EMBL" id="AAS62050.1"/>
    </source>
</evidence>
<evidence type="ECO:0000256" key="4">
    <source>
        <dbReference type="ARBA" id="ARBA00022801"/>
    </source>
</evidence>
<feature type="domain" description="Metallo-beta-lactamase" evidence="6">
    <location>
        <begin position="51"/>
        <end position="214"/>
    </location>
</feature>
<dbReference type="InterPro" id="IPR051013">
    <property type="entry name" value="MBL_superfamily_lactonases"/>
</dbReference>
<evidence type="ECO:0000256" key="2">
    <source>
        <dbReference type="ARBA" id="ARBA00007749"/>
    </source>
</evidence>
<evidence type="ECO:0000259" key="6">
    <source>
        <dbReference type="Pfam" id="PF00753"/>
    </source>
</evidence>
<keyword evidence="5" id="KW-0862">Zinc</keyword>